<dbReference type="Pfam" id="PF07690">
    <property type="entry name" value="MFS_1"/>
    <property type="match status" value="1"/>
</dbReference>
<keyword evidence="1" id="KW-0812">Transmembrane</keyword>
<feature type="transmembrane region" description="Helical" evidence="1">
    <location>
        <begin position="291"/>
        <end position="312"/>
    </location>
</feature>
<dbReference type="AlphaFoldDB" id="A0A2W4XSM3"/>
<name>A0A2W4XSM3_9CYAN</name>
<dbReference type="InterPro" id="IPR011701">
    <property type="entry name" value="MFS"/>
</dbReference>
<reference evidence="2 3" key="2">
    <citation type="submission" date="2018-06" db="EMBL/GenBank/DDBJ databases">
        <title>Metagenomic assembly of (sub)arctic Cyanobacteria and their associated microbiome from non-axenic cultures.</title>
        <authorList>
            <person name="Baurain D."/>
        </authorList>
    </citation>
    <scope>NUCLEOTIDE SEQUENCE [LARGE SCALE GENOMIC DNA]</scope>
    <source>
        <strain evidence="2">ULC066bin1</strain>
    </source>
</reference>
<dbReference type="Gene3D" id="1.20.1250.20">
    <property type="entry name" value="MFS general substrate transporter like domains"/>
    <property type="match status" value="2"/>
</dbReference>
<protein>
    <submittedName>
        <fullName evidence="2">MFS transporter</fullName>
    </submittedName>
</protein>
<feature type="transmembrane region" description="Helical" evidence="1">
    <location>
        <begin position="20"/>
        <end position="39"/>
    </location>
</feature>
<dbReference type="PANTHER" id="PTHR23547:SF1">
    <property type="entry name" value="MAJOR FACILITATOR SUPERFAMILY MFS_1"/>
    <property type="match status" value="1"/>
</dbReference>
<keyword evidence="1" id="KW-0472">Membrane</keyword>
<feature type="transmembrane region" description="Helical" evidence="1">
    <location>
        <begin position="78"/>
        <end position="97"/>
    </location>
</feature>
<dbReference type="Proteomes" id="UP000249467">
    <property type="component" value="Unassembled WGS sequence"/>
</dbReference>
<keyword evidence="1" id="KW-1133">Transmembrane helix</keyword>
<dbReference type="EMBL" id="QBML01000029">
    <property type="protein sequence ID" value="PZO37625.1"/>
    <property type="molecule type" value="Genomic_DNA"/>
</dbReference>
<evidence type="ECO:0000256" key="1">
    <source>
        <dbReference type="SAM" id="Phobius"/>
    </source>
</evidence>
<feature type="transmembrane region" description="Helical" evidence="1">
    <location>
        <begin position="163"/>
        <end position="196"/>
    </location>
</feature>
<dbReference type="NCBIfam" id="NF033734">
    <property type="entry name" value="MFS_ArsJ"/>
    <property type="match status" value="1"/>
</dbReference>
<dbReference type="InterPro" id="IPR036259">
    <property type="entry name" value="MFS_trans_sf"/>
</dbReference>
<feature type="transmembrane region" description="Helical" evidence="1">
    <location>
        <begin position="104"/>
        <end position="120"/>
    </location>
</feature>
<dbReference type="SUPFAM" id="SSF103473">
    <property type="entry name" value="MFS general substrate transporter"/>
    <property type="match status" value="1"/>
</dbReference>
<comment type="caution">
    <text evidence="2">The sequence shown here is derived from an EMBL/GenBank/DDBJ whole genome shotgun (WGS) entry which is preliminary data.</text>
</comment>
<proteinExistence type="predicted"/>
<feature type="transmembrane region" description="Helical" evidence="1">
    <location>
        <begin position="355"/>
        <end position="373"/>
    </location>
</feature>
<evidence type="ECO:0000313" key="3">
    <source>
        <dbReference type="Proteomes" id="UP000249467"/>
    </source>
</evidence>
<dbReference type="GO" id="GO:0022857">
    <property type="term" value="F:transmembrane transporter activity"/>
    <property type="evidence" value="ECO:0007669"/>
    <property type="project" value="InterPro"/>
</dbReference>
<feature type="transmembrane region" description="Helical" evidence="1">
    <location>
        <begin position="251"/>
        <end position="270"/>
    </location>
</feature>
<reference evidence="2 3" key="1">
    <citation type="submission" date="2018-04" db="EMBL/GenBank/DDBJ databases">
        <authorList>
            <person name="Go L.Y."/>
            <person name="Mitchell J.A."/>
        </authorList>
    </citation>
    <scope>NUCLEOTIDE SEQUENCE [LARGE SCALE GENOMIC DNA]</scope>
    <source>
        <strain evidence="2">ULC066bin1</strain>
    </source>
</reference>
<organism evidence="2 3">
    <name type="scientific">Pseudanabaena frigida</name>
    <dbReference type="NCBI Taxonomy" id="945775"/>
    <lineage>
        <taxon>Bacteria</taxon>
        <taxon>Bacillati</taxon>
        <taxon>Cyanobacteriota</taxon>
        <taxon>Cyanophyceae</taxon>
        <taxon>Pseudanabaenales</taxon>
        <taxon>Pseudanabaenaceae</taxon>
        <taxon>Pseudanabaena</taxon>
    </lineage>
</organism>
<feature type="transmembrane region" description="Helical" evidence="1">
    <location>
        <begin position="318"/>
        <end position="343"/>
    </location>
</feature>
<dbReference type="InterPro" id="IPR047769">
    <property type="entry name" value="MFS_ArsJ"/>
</dbReference>
<feature type="transmembrane region" description="Helical" evidence="1">
    <location>
        <begin position="51"/>
        <end position="72"/>
    </location>
</feature>
<dbReference type="PANTHER" id="PTHR23547">
    <property type="entry name" value="MAJOR FACILITATOR SUPERFAMILY DOMAIN, GENERAL SUBSTRATE TRANSPORTER"/>
    <property type="match status" value="1"/>
</dbReference>
<gene>
    <name evidence="2" type="ORF">DCF19_18240</name>
</gene>
<evidence type="ECO:0000313" key="2">
    <source>
        <dbReference type="EMBL" id="PZO37625.1"/>
    </source>
</evidence>
<sequence>MTSSTASQSNFKNYVLVTLTYWGFTITDGALRLLVLLYFNNIGYTPIQIASLFLFYEVFGVVTNFLGGWIGSQLGLKVTLYTGIGLQIFSLVLLSFLNPEWAQWLAVLYVMIAQAFSGIAKDLTKMSTKSAIRLVVPQDAQSALFKWVAILTGSKNALKGVGFFVGSALLGLCGFVNSLWIMAAGLFLLLFTGLFLPKGMGKIKAKVKFKQLFSKSPEINLLSAARFFLFGSRDVWFVVGLPVFLRSVLGWSFYQVGGFLACWIIGYGIIQSLAPTLIKRFGSGQPPRSQTVRFWTTSLIAVPAIIAIALQLNLPANLVIIGGLLIFGVVFAFNSSVHSYLVLAFTDDDKVALNVGFYYMANSGGRLAGTVLSGLIYEFYGLVGCLWVSAIMVLAAAVITRKLPDPQTSKAIAWKSDGD</sequence>
<accession>A0A2W4XSM3</accession>
<feature type="transmembrane region" description="Helical" evidence="1">
    <location>
        <begin position="379"/>
        <end position="400"/>
    </location>
</feature>